<dbReference type="AlphaFoldDB" id="A0A3P3YIK6"/>
<feature type="coiled-coil region" evidence="2">
    <location>
        <begin position="291"/>
        <end position="346"/>
    </location>
</feature>
<sequence>MGDPCSAMASLSEEPAEGGPDAKDDLIVNDEIDADAPVPGDEDALPSWASKACRDLHDRVQRRERDLDRKNAEVKETEERITIMAEHLKNVQTELERTQELLDAKAKAIESEDHMKRLAERELSRLRLDAVNAEKQAIAANEKIRATQNQMFAANEKLERFRLQQNWNQEELEQWSLAVKQNEDDAAALNRYRRTDNAKLRAGAMTIEQLTKEAHALKQQLDVEVTETQSAQIELDRTSQDFRTLHLERQEIVRQWEATQRQLGSRDNEICQMALDVQNLKGQISAKKAKEDEIRRIYEQERANNQALEMNIGAAERNSEKLKLQMQAEQQRLTTLQLQTESQRRELGEAASMLQKEKQQVANGKQLQVERLTQQDEAEKRTEQTRARLDTEFGKCGDLEQHARQVQLLFDESQERQANDEKLLQTLSDAVIKHNQELFDARKLEANTVADISGLQVSLKNVQSQIVEKDQQSIGQQEMLYGIEFQLVQMERKVSRAGGKRTFSEKAELNVQIDKLNGDLAAERKQERMLVGQVKRIEIDLAACRKKLAATRKELAQLNESMNEHMLENQTSEVELANFEAEKDELIVQCDVLKLEAKRLETSLRERIDQVYALENRKAQMRMASEKREKEVAMERELHYAEMKMCEEARHRVALDVKERQQRVDALRNKYETVASRLRGSAGTEHSQAYYIIQAAQAKEELKRAGDLLNEAIKKESRNLRVLATTRDDLKQRNTQYRLSFHRADPEGADARLKSELDDKRKKTLDALNQKKAMLRELTGDFEERKRMLQDMEDDVHNVQEAIVQRAAKLQTVKDALDQNTIKADRALKAISDLKKSGERSDVESRFIMLQHEQAKTDALQSALTNLADRFPELAPSTSKQSAVPGRA</sequence>
<proteinExistence type="predicted"/>
<dbReference type="Proteomes" id="UP000290189">
    <property type="component" value="Unassembled WGS sequence"/>
</dbReference>
<feature type="coiled-coil region" evidence="2">
    <location>
        <begin position="775"/>
        <end position="802"/>
    </location>
</feature>
<feature type="coiled-coil region" evidence="2">
    <location>
        <begin position="53"/>
        <end position="164"/>
    </location>
</feature>
<reference evidence="4 5" key="1">
    <citation type="submission" date="2018-03" db="EMBL/GenBank/DDBJ databases">
        <authorList>
            <person name="Fogelqvist J."/>
        </authorList>
    </citation>
    <scope>NUCLEOTIDE SEQUENCE [LARGE SCALE GENOMIC DNA]</scope>
</reference>
<name>A0A3P3YIK6_PLABS</name>
<dbReference type="EMBL" id="OVEO01000013">
    <property type="protein sequence ID" value="SPQ99974.1"/>
    <property type="molecule type" value="Genomic_DNA"/>
</dbReference>
<dbReference type="PANTHER" id="PTHR18962">
    <property type="entry name" value="COILED-COIL DOMAIN-CONTAINING PROTEIN 39"/>
    <property type="match status" value="1"/>
</dbReference>
<evidence type="ECO:0000313" key="5">
    <source>
        <dbReference type="Proteomes" id="UP000290189"/>
    </source>
</evidence>
<accession>A0A3P3YIK6</accession>
<dbReference type="PANTHER" id="PTHR18962:SF0">
    <property type="entry name" value="COILED-COIL DOMAIN-CONTAINING PROTEIN 39"/>
    <property type="match status" value="1"/>
</dbReference>
<gene>
    <name evidence="4" type="ORF">PLBR_LOCUS7189</name>
</gene>
<feature type="coiled-coil region" evidence="2">
    <location>
        <begin position="695"/>
        <end position="733"/>
    </location>
</feature>
<organism evidence="4 5">
    <name type="scientific">Plasmodiophora brassicae</name>
    <name type="common">Clubroot disease agent</name>
    <dbReference type="NCBI Taxonomy" id="37360"/>
    <lineage>
        <taxon>Eukaryota</taxon>
        <taxon>Sar</taxon>
        <taxon>Rhizaria</taxon>
        <taxon>Endomyxa</taxon>
        <taxon>Phytomyxea</taxon>
        <taxon>Plasmodiophorida</taxon>
        <taxon>Plasmodiophoridae</taxon>
        <taxon>Plasmodiophora</taxon>
    </lineage>
</organism>
<feature type="compositionally biased region" description="Basic and acidic residues" evidence="3">
    <location>
        <begin position="373"/>
        <end position="384"/>
    </location>
</feature>
<evidence type="ECO:0000256" key="3">
    <source>
        <dbReference type="SAM" id="MobiDB-lite"/>
    </source>
</evidence>
<dbReference type="GO" id="GO:0036159">
    <property type="term" value="P:inner dynein arm assembly"/>
    <property type="evidence" value="ECO:0007669"/>
    <property type="project" value="InterPro"/>
</dbReference>
<feature type="region of interest" description="Disordered" evidence="3">
    <location>
        <begin position="1"/>
        <end position="25"/>
    </location>
</feature>
<dbReference type="GO" id="GO:0005930">
    <property type="term" value="C:axoneme"/>
    <property type="evidence" value="ECO:0007669"/>
    <property type="project" value="InterPro"/>
</dbReference>
<evidence type="ECO:0000256" key="1">
    <source>
        <dbReference type="ARBA" id="ARBA00023054"/>
    </source>
</evidence>
<dbReference type="GO" id="GO:0060285">
    <property type="term" value="P:cilium-dependent cell motility"/>
    <property type="evidence" value="ECO:0007669"/>
    <property type="project" value="TreeGrafter"/>
</dbReference>
<dbReference type="InterPro" id="IPR033290">
    <property type="entry name" value="CCDC39"/>
</dbReference>
<feature type="coiled-coil region" evidence="2">
    <location>
        <begin position="506"/>
        <end position="636"/>
    </location>
</feature>
<evidence type="ECO:0000256" key="2">
    <source>
        <dbReference type="SAM" id="Coils"/>
    </source>
</evidence>
<keyword evidence="4" id="KW-0496">Mitochondrion</keyword>
<keyword evidence="1 2" id="KW-0175">Coiled coil</keyword>
<dbReference type="Pfam" id="PF24161">
    <property type="entry name" value="CCDC39"/>
    <property type="match status" value="1"/>
</dbReference>
<evidence type="ECO:0008006" key="6">
    <source>
        <dbReference type="Google" id="ProtNLM"/>
    </source>
</evidence>
<protein>
    <recommendedName>
        <fullName evidence="6">Coiled-coil domain-containing protein 39</fullName>
    </recommendedName>
</protein>
<geneLocation type="mitochondrion" evidence="4"/>
<evidence type="ECO:0000313" key="4">
    <source>
        <dbReference type="EMBL" id="SPQ99974.1"/>
    </source>
</evidence>
<feature type="region of interest" description="Disordered" evidence="3">
    <location>
        <begin position="365"/>
        <end position="384"/>
    </location>
</feature>
<dbReference type="GO" id="GO:0003341">
    <property type="term" value="P:cilium movement"/>
    <property type="evidence" value="ECO:0007669"/>
    <property type="project" value="InterPro"/>
</dbReference>